<dbReference type="Proteomes" id="UP001595947">
    <property type="component" value="Unassembled WGS sequence"/>
</dbReference>
<accession>A0ABV9YV79</accession>
<sequence length="70" mass="7006">MTNPSGGPAPSPTALLDRLDIELADLGARLARVRDDLGGLRGAPTATPAREPLPSAVPPAAPPRPAAPPP</sequence>
<dbReference type="EMBL" id="JBHSIV010000024">
    <property type="protein sequence ID" value="MFC5064496.1"/>
    <property type="molecule type" value="Genomic_DNA"/>
</dbReference>
<evidence type="ECO:0000313" key="3">
    <source>
        <dbReference type="Proteomes" id="UP001595947"/>
    </source>
</evidence>
<feature type="compositionally biased region" description="Pro residues" evidence="1">
    <location>
        <begin position="55"/>
        <end position="70"/>
    </location>
</feature>
<evidence type="ECO:0000313" key="2">
    <source>
        <dbReference type="EMBL" id="MFC5064496.1"/>
    </source>
</evidence>
<proteinExistence type="predicted"/>
<feature type="non-terminal residue" evidence="2">
    <location>
        <position position="70"/>
    </location>
</feature>
<feature type="region of interest" description="Disordered" evidence="1">
    <location>
        <begin position="35"/>
        <end position="70"/>
    </location>
</feature>
<evidence type="ECO:0008006" key="4">
    <source>
        <dbReference type="Google" id="ProtNLM"/>
    </source>
</evidence>
<gene>
    <name evidence="2" type="ORF">ACFPBZ_19900</name>
</gene>
<organism evidence="2 3">
    <name type="scientific">Actinomycetospora atypica</name>
    <dbReference type="NCBI Taxonomy" id="1290095"/>
    <lineage>
        <taxon>Bacteria</taxon>
        <taxon>Bacillati</taxon>
        <taxon>Actinomycetota</taxon>
        <taxon>Actinomycetes</taxon>
        <taxon>Pseudonocardiales</taxon>
        <taxon>Pseudonocardiaceae</taxon>
        <taxon>Actinomycetospora</taxon>
    </lineage>
</organism>
<evidence type="ECO:0000256" key="1">
    <source>
        <dbReference type="SAM" id="MobiDB-lite"/>
    </source>
</evidence>
<comment type="caution">
    <text evidence="2">The sequence shown here is derived from an EMBL/GenBank/DDBJ whole genome shotgun (WGS) entry which is preliminary data.</text>
</comment>
<keyword evidence="3" id="KW-1185">Reference proteome</keyword>
<reference evidence="3" key="1">
    <citation type="journal article" date="2019" name="Int. J. Syst. Evol. Microbiol.">
        <title>The Global Catalogue of Microorganisms (GCM) 10K type strain sequencing project: providing services to taxonomists for standard genome sequencing and annotation.</title>
        <authorList>
            <consortium name="The Broad Institute Genomics Platform"/>
            <consortium name="The Broad Institute Genome Sequencing Center for Infectious Disease"/>
            <person name="Wu L."/>
            <person name="Ma J."/>
        </authorList>
    </citation>
    <scope>NUCLEOTIDE SEQUENCE [LARGE SCALE GENOMIC DNA]</scope>
    <source>
        <strain evidence="3">CGMCC 4.7093</strain>
    </source>
</reference>
<name>A0ABV9YV79_9PSEU</name>
<protein>
    <recommendedName>
        <fullName evidence="4">DUF2339 domain-containing protein</fullName>
    </recommendedName>
</protein>